<evidence type="ECO:0000313" key="6">
    <source>
        <dbReference type="EMBL" id="MBL6457092.1"/>
    </source>
</evidence>
<organism evidence="6 7">
    <name type="scientific">Belnapia mucosa</name>
    <dbReference type="NCBI Taxonomy" id="2804532"/>
    <lineage>
        <taxon>Bacteria</taxon>
        <taxon>Pseudomonadati</taxon>
        <taxon>Pseudomonadota</taxon>
        <taxon>Alphaproteobacteria</taxon>
        <taxon>Acetobacterales</taxon>
        <taxon>Roseomonadaceae</taxon>
        <taxon>Belnapia</taxon>
    </lineage>
</organism>
<accession>A0ABS1V662</accession>
<dbReference type="SUPFAM" id="SSF52833">
    <property type="entry name" value="Thioredoxin-like"/>
    <property type="match status" value="1"/>
</dbReference>
<dbReference type="CDD" id="cd03023">
    <property type="entry name" value="DsbA_Com1_like"/>
    <property type="match status" value="1"/>
</dbReference>
<keyword evidence="7" id="KW-1185">Reference proteome</keyword>
<keyword evidence="4" id="KW-0676">Redox-active center</keyword>
<dbReference type="Pfam" id="PF01323">
    <property type="entry name" value="DSBA"/>
    <property type="match status" value="1"/>
</dbReference>
<gene>
    <name evidence="6" type="ORF">JMJ55_17280</name>
</gene>
<dbReference type="InterPro" id="IPR013766">
    <property type="entry name" value="Thioredoxin_domain"/>
</dbReference>
<dbReference type="EMBL" id="JAEUXJ010000007">
    <property type="protein sequence ID" value="MBL6457092.1"/>
    <property type="molecule type" value="Genomic_DNA"/>
</dbReference>
<dbReference type="PANTHER" id="PTHR13887">
    <property type="entry name" value="GLUTATHIONE S-TRANSFERASE KAPPA"/>
    <property type="match status" value="1"/>
</dbReference>
<keyword evidence="3" id="KW-1015">Disulfide bond</keyword>
<protein>
    <submittedName>
        <fullName evidence="6">DsbA family protein</fullName>
    </submittedName>
</protein>
<evidence type="ECO:0000256" key="3">
    <source>
        <dbReference type="ARBA" id="ARBA00023157"/>
    </source>
</evidence>
<feature type="domain" description="Thioredoxin" evidence="5">
    <location>
        <begin position="120"/>
        <end position="317"/>
    </location>
</feature>
<keyword evidence="2" id="KW-0560">Oxidoreductase</keyword>
<name>A0ABS1V662_9PROT</name>
<proteinExistence type="predicted"/>
<evidence type="ECO:0000256" key="1">
    <source>
        <dbReference type="ARBA" id="ARBA00022729"/>
    </source>
</evidence>
<evidence type="ECO:0000256" key="4">
    <source>
        <dbReference type="ARBA" id="ARBA00023284"/>
    </source>
</evidence>
<evidence type="ECO:0000256" key="2">
    <source>
        <dbReference type="ARBA" id="ARBA00023002"/>
    </source>
</evidence>
<keyword evidence="1" id="KW-0732">Signal</keyword>
<dbReference type="PROSITE" id="PS51352">
    <property type="entry name" value="THIOREDOXIN_2"/>
    <property type="match status" value="1"/>
</dbReference>
<dbReference type="InterPro" id="IPR036249">
    <property type="entry name" value="Thioredoxin-like_sf"/>
</dbReference>
<dbReference type="Proteomes" id="UP000606490">
    <property type="component" value="Unassembled WGS sequence"/>
</dbReference>
<reference evidence="6 7" key="1">
    <citation type="submission" date="2021-01" db="EMBL/GenBank/DDBJ databases">
        <title>Belnapia mucosa sp. nov. and Belnapia arida sp. nov., isolated from the Tabernas Desert (Almeria, Spain).</title>
        <authorList>
            <person name="Molina-Menor E."/>
            <person name="Vidal-Verdu A."/>
            <person name="Calonge A."/>
            <person name="Satari L."/>
            <person name="Pereto Magraner J."/>
            <person name="Porcar Miralles M."/>
        </authorList>
    </citation>
    <scope>NUCLEOTIDE SEQUENCE [LARGE SCALE GENOMIC DNA]</scope>
    <source>
        <strain evidence="6 7">T6</strain>
    </source>
</reference>
<dbReference type="PANTHER" id="PTHR13887:SF14">
    <property type="entry name" value="DISULFIDE BOND FORMATION PROTEIN D"/>
    <property type="match status" value="1"/>
</dbReference>
<dbReference type="InterPro" id="IPR041205">
    <property type="entry name" value="ScsC_N"/>
</dbReference>
<sequence length="319" mass="34004">MAARGQGAAAAIRDAAASPAPHSVPPAWTLAWYASRSIPARPINAFATSGNRLFAAAALRGRLGTGRNAPAETSPVTSIKAAFLAITLLIAGAARAEGLSPEQREEVVGILRDALKQDPTILRDALAALEAADQREREGATRSAIAAHAAALFRDPADPVKGNPQGAVTVVEFFDARCGYCKQLQPAMEQLLRRQRDVRLVLKDLPILGPSSVLASRALLAAQRQGKYAELYDALLKLREDPTETVLRREAERAGLDWARLRRDMDDTGIQARIAGNLRLAQALRIEGTPALVIGETLVPGAVDLATLERLVAEARRGG</sequence>
<dbReference type="Gene3D" id="3.40.30.10">
    <property type="entry name" value="Glutaredoxin"/>
    <property type="match status" value="1"/>
</dbReference>
<dbReference type="Pfam" id="PF18312">
    <property type="entry name" value="ScsC_N"/>
    <property type="match status" value="1"/>
</dbReference>
<evidence type="ECO:0000259" key="5">
    <source>
        <dbReference type="PROSITE" id="PS51352"/>
    </source>
</evidence>
<dbReference type="InterPro" id="IPR001853">
    <property type="entry name" value="DSBA-like_thioredoxin_dom"/>
</dbReference>
<evidence type="ECO:0000313" key="7">
    <source>
        <dbReference type="Proteomes" id="UP000606490"/>
    </source>
</evidence>
<comment type="caution">
    <text evidence="6">The sequence shown here is derived from an EMBL/GenBank/DDBJ whole genome shotgun (WGS) entry which is preliminary data.</text>
</comment>